<dbReference type="Pfam" id="PF07751">
    <property type="entry name" value="Abi_2"/>
    <property type="match status" value="1"/>
</dbReference>
<name>A0ABQ3K2Q6_9DEIO</name>
<dbReference type="Proteomes" id="UP000632154">
    <property type="component" value="Unassembled WGS sequence"/>
</dbReference>
<sequence length="287" mass="33238">MIIHNEAEAHAVLARVGFYRFKGFALHFQQLHMAGKPYTPGTKFDDVLTLMQLDTRLRLHIFAGIQEVEIGIRQCMAEQLMQTHGLRWYTDSALFRTPRPGRSDFDHSLFLVQARAEFDRSHEPFVTHYRQSYSGAYPPSWMLAEVVSFGTWSKLYAALHTPEQKRIADVLGIHQNTLREWLKALSIVRNVTAHHSRIWNREFRTMHIADRRPPELLTALQSHSFVPDDPQARRLAPRLYALHRLTQAFDPHSRWTTQLVALLAPYPAPLLARVGFRPGWDGQSEWA</sequence>
<evidence type="ECO:0000313" key="2">
    <source>
        <dbReference type="Proteomes" id="UP000632154"/>
    </source>
</evidence>
<reference evidence="2" key="1">
    <citation type="journal article" date="2019" name="Int. J. Syst. Evol. Microbiol.">
        <title>The Global Catalogue of Microorganisms (GCM) 10K type strain sequencing project: providing services to taxonomists for standard genome sequencing and annotation.</title>
        <authorList>
            <consortium name="The Broad Institute Genomics Platform"/>
            <consortium name="The Broad Institute Genome Sequencing Center for Infectious Disease"/>
            <person name="Wu L."/>
            <person name="Ma J."/>
        </authorList>
    </citation>
    <scope>NUCLEOTIDE SEQUENCE [LARGE SCALE GENOMIC DNA]</scope>
    <source>
        <strain evidence="2">CGMCC 1.18439</strain>
    </source>
</reference>
<protein>
    <recommendedName>
        <fullName evidence="3">Abi family protein</fullName>
    </recommendedName>
</protein>
<evidence type="ECO:0000313" key="1">
    <source>
        <dbReference type="EMBL" id="GHG01343.1"/>
    </source>
</evidence>
<comment type="caution">
    <text evidence="1">The sequence shown here is derived from an EMBL/GenBank/DDBJ whole genome shotgun (WGS) entry which is preliminary data.</text>
</comment>
<keyword evidence="2" id="KW-1185">Reference proteome</keyword>
<dbReference type="InterPro" id="IPR011664">
    <property type="entry name" value="Abi_system_AbiD/AbiF-like"/>
</dbReference>
<proteinExistence type="predicted"/>
<organism evidence="1 2">
    <name type="scientific">Deinococcus piscis</name>
    <dbReference type="NCBI Taxonomy" id="394230"/>
    <lineage>
        <taxon>Bacteria</taxon>
        <taxon>Thermotogati</taxon>
        <taxon>Deinococcota</taxon>
        <taxon>Deinococci</taxon>
        <taxon>Deinococcales</taxon>
        <taxon>Deinococcaceae</taxon>
        <taxon>Deinococcus</taxon>
    </lineage>
</organism>
<evidence type="ECO:0008006" key="3">
    <source>
        <dbReference type="Google" id="ProtNLM"/>
    </source>
</evidence>
<dbReference type="RefSeq" id="WP_189642763.1">
    <property type="nucleotide sequence ID" value="NZ_BNAL01000011.1"/>
</dbReference>
<dbReference type="EMBL" id="BNAL01000011">
    <property type="protein sequence ID" value="GHG01343.1"/>
    <property type="molecule type" value="Genomic_DNA"/>
</dbReference>
<accession>A0ABQ3K2Q6</accession>
<gene>
    <name evidence="1" type="ORF">GCM10017783_11990</name>
</gene>